<evidence type="ECO:0008006" key="4">
    <source>
        <dbReference type="Google" id="ProtNLM"/>
    </source>
</evidence>
<accession>A0AAV4UJX4</accession>
<comment type="caution">
    <text evidence="2">The sequence shown here is derived from an EMBL/GenBank/DDBJ whole genome shotgun (WGS) entry which is preliminary data.</text>
</comment>
<evidence type="ECO:0000313" key="2">
    <source>
        <dbReference type="EMBL" id="GIY58135.1"/>
    </source>
</evidence>
<keyword evidence="1" id="KW-0472">Membrane</keyword>
<dbReference type="Proteomes" id="UP001054837">
    <property type="component" value="Unassembled WGS sequence"/>
</dbReference>
<gene>
    <name evidence="2" type="primary">AVEN_214197_1</name>
    <name evidence="2" type="ORF">CDAR_431901</name>
</gene>
<feature type="transmembrane region" description="Helical" evidence="1">
    <location>
        <begin position="172"/>
        <end position="194"/>
    </location>
</feature>
<organism evidence="2 3">
    <name type="scientific">Caerostris darwini</name>
    <dbReference type="NCBI Taxonomy" id="1538125"/>
    <lineage>
        <taxon>Eukaryota</taxon>
        <taxon>Metazoa</taxon>
        <taxon>Ecdysozoa</taxon>
        <taxon>Arthropoda</taxon>
        <taxon>Chelicerata</taxon>
        <taxon>Arachnida</taxon>
        <taxon>Araneae</taxon>
        <taxon>Araneomorphae</taxon>
        <taxon>Entelegynae</taxon>
        <taxon>Araneoidea</taxon>
        <taxon>Araneidae</taxon>
        <taxon>Caerostris</taxon>
    </lineage>
</organism>
<keyword evidence="1" id="KW-0812">Transmembrane</keyword>
<keyword evidence="3" id="KW-1185">Reference proteome</keyword>
<evidence type="ECO:0000313" key="3">
    <source>
        <dbReference type="Proteomes" id="UP001054837"/>
    </source>
</evidence>
<sequence>MFCKRKLTTTTVRQLRSIPSPTHQKKINLIAFLLCGMPFAFSVLLKLVDDKEHKGGFVNSVLVGIQTFCFSLEHPTFPNMINLLYCVLCQRCYSFIGSLTQEIRNMSPTGFGPSQQIYILRRKAKIDGVLNNIQNIFSVPIFFMLIANLLSCGIVVSWILQYSLKEYSYHMIIRSVFFSINSFGSLTAVLWVAGQVPIQLQKLKESFYEKAHLRLISVCDLNEPQFKRELLEKPDFVLTGCDIISLRRSTVLGVFGTLLSYTVLLVSIKGNGVNDRNATRTG</sequence>
<proteinExistence type="predicted"/>
<dbReference type="EMBL" id="BPLQ01011458">
    <property type="protein sequence ID" value="GIY58135.1"/>
    <property type="molecule type" value="Genomic_DNA"/>
</dbReference>
<feature type="transmembrane region" description="Helical" evidence="1">
    <location>
        <begin position="137"/>
        <end position="160"/>
    </location>
</feature>
<feature type="transmembrane region" description="Helical" evidence="1">
    <location>
        <begin position="27"/>
        <end position="48"/>
    </location>
</feature>
<evidence type="ECO:0000256" key="1">
    <source>
        <dbReference type="SAM" id="Phobius"/>
    </source>
</evidence>
<dbReference type="AlphaFoldDB" id="A0AAV4UJX4"/>
<keyword evidence="1" id="KW-1133">Transmembrane helix</keyword>
<reference evidence="2 3" key="1">
    <citation type="submission" date="2021-06" db="EMBL/GenBank/DDBJ databases">
        <title>Caerostris darwini draft genome.</title>
        <authorList>
            <person name="Kono N."/>
            <person name="Arakawa K."/>
        </authorList>
    </citation>
    <scope>NUCLEOTIDE SEQUENCE [LARGE SCALE GENOMIC DNA]</scope>
</reference>
<protein>
    <recommendedName>
        <fullName evidence="4">Gustatory receptor</fullName>
    </recommendedName>
</protein>
<name>A0AAV4UJX4_9ARAC</name>